<evidence type="ECO:0000313" key="4">
    <source>
        <dbReference type="Proteomes" id="UP001320272"/>
    </source>
</evidence>
<dbReference type="SUPFAM" id="SSF53850">
    <property type="entry name" value="Periplasmic binding protein-like II"/>
    <property type="match status" value="1"/>
</dbReference>
<dbReference type="PIRSF" id="PIRSF017082">
    <property type="entry name" value="YflP"/>
    <property type="match status" value="1"/>
</dbReference>
<dbReference type="PANTHER" id="PTHR42928:SF5">
    <property type="entry name" value="BLR1237 PROTEIN"/>
    <property type="match status" value="1"/>
</dbReference>
<name>A0ABS9ARK2_9GAMM</name>
<dbReference type="EMBL" id="JABFTV010000004">
    <property type="protein sequence ID" value="MCE8024359.1"/>
    <property type="molecule type" value="Genomic_DNA"/>
</dbReference>
<comment type="caution">
    <text evidence="3">The sequence shown here is derived from an EMBL/GenBank/DDBJ whole genome shotgun (WGS) entry which is preliminary data.</text>
</comment>
<dbReference type="Pfam" id="PF03401">
    <property type="entry name" value="TctC"/>
    <property type="match status" value="1"/>
</dbReference>
<dbReference type="PANTHER" id="PTHR42928">
    <property type="entry name" value="TRICARBOXYLATE-BINDING PROTEIN"/>
    <property type="match status" value="1"/>
</dbReference>
<evidence type="ECO:0000313" key="3">
    <source>
        <dbReference type="EMBL" id="MCE8024359.1"/>
    </source>
</evidence>
<dbReference type="CDD" id="cd07012">
    <property type="entry name" value="PBP2_Bug_TTT"/>
    <property type="match status" value="1"/>
</dbReference>
<dbReference type="InterPro" id="IPR005064">
    <property type="entry name" value="BUG"/>
</dbReference>
<gene>
    <name evidence="3" type="ORF">HOP59_09465</name>
</gene>
<reference evidence="3 4" key="1">
    <citation type="journal article" date="2021" name="Front. Microbiol.">
        <title>Aerobic Denitrification and Heterotrophic Sulfur Oxidation in the Genus Halomonas Revealed by Six Novel Species Characterizations and Genome-Based Analysis.</title>
        <authorList>
            <person name="Wang L."/>
            <person name="Shao Z."/>
        </authorList>
    </citation>
    <scope>NUCLEOTIDE SEQUENCE [LARGE SCALE GENOMIC DNA]</scope>
    <source>
        <strain evidence="3 4">MCCC 1A11058</strain>
    </source>
</reference>
<accession>A0ABS9ARK2</accession>
<proteinExistence type="inferred from homology"/>
<organism evidence="3 4">
    <name type="scientific">Billgrantia aerodenitrificans</name>
    <dbReference type="NCBI Taxonomy" id="2733483"/>
    <lineage>
        <taxon>Bacteria</taxon>
        <taxon>Pseudomonadati</taxon>
        <taxon>Pseudomonadota</taxon>
        <taxon>Gammaproteobacteria</taxon>
        <taxon>Oceanospirillales</taxon>
        <taxon>Halomonadaceae</taxon>
        <taxon>Billgrantia</taxon>
    </lineage>
</organism>
<evidence type="ECO:0000256" key="2">
    <source>
        <dbReference type="SAM" id="SignalP"/>
    </source>
</evidence>
<protein>
    <submittedName>
        <fullName evidence="3">Tripartite tricarboxylate transporter substrate binding protein</fullName>
    </submittedName>
</protein>
<feature type="chain" id="PRO_5045169029" evidence="2">
    <location>
        <begin position="23"/>
        <end position="316"/>
    </location>
</feature>
<dbReference type="Proteomes" id="UP001320272">
    <property type="component" value="Unassembled WGS sequence"/>
</dbReference>
<dbReference type="Gene3D" id="3.40.190.150">
    <property type="entry name" value="Bordetella uptake gene, domain 1"/>
    <property type="match status" value="1"/>
</dbReference>
<sequence>MRKTTMLLSTLVVLPLAMPVVADTQWPTQDVTLVTHSSSGGGGDVMLRNMGRTLEQKFGINTVVDNRVGGSGAVAMSWMANQAPNDGYTILSVTPTQLITPLRAPGIPTYQDLTPIARLLTDPTTLYVHENSQFESIEELLQHARENPRSLSIGIGSAGSLDQLVLQNFARETDIDVRTIPHEGGGDAVVALLGEHVDAVIGEPGQALTHLESGTLRMLAVFQEERLETYPEVPTLQELGYEVISNKFRGVFGPPDMDPELVEEIGHTLRDIVNDEPWKTYWGEGSMTPSYLGHEEFTEFLHVANEELREFVEGLQ</sequence>
<comment type="similarity">
    <text evidence="1">Belongs to the UPF0065 (bug) family.</text>
</comment>
<keyword evidence="2" id="KW-0732">Signal</keyword>
<dbReference type="InterPro" id="IPR042100">
    <property type="entry name" value="Bug_dom1"/>
</dbReference>
<feature type="signal peptide" evidence="2">
    <location>
        <begin position="1"/>
        <end position="22"/>
    </location>
</feature>
<dbReference type="Gene3D" id="3.40.190.10">
    <property type="entry name" value="Periplasmic binding protein-like II"/>
    <property type="match status" value="1"/>
</dbReference>
<dbReference type="RefSeq" id="WP_234253714.1">
    <property type="nucleotide sequence ID" value="NZ_JABFTV010000004.1"/>
</dbReference>
<keyword evidence="4" id="KW-1185">Reference proteome</keyword>
<evidence type="ECO:0000256" key="1">
    <source>
        <dbReference type="ARBA" id="ARBA00006987"/>
    </source>
</evidence>